<name>A0A1E7RD33_9GAMM</name>
<dbReference type="HAMAP" id="MF_01874">
    <property type="entry name" value="UPF0756"/>
    <property type="match status" value="1"/>
</dbReference>
<feature type="transmembrane region" description="Helical" evidence="5">
    <location>
        <begin position="116"/>
        <end position="149"/>
    </location>
</feature>
<dbReference type="AlphaFoldDB" id="A0A1E7RD33"/>
<comment type="similarity">
    <text evidence="5">Belongs to the UPF0756 family.</text>
</comment>
<reference evidence="6 7" key="1">
    <citation type="submission" date="2016-09" db="EMBL/GenBank/DDBJ databases">
        <authorList>
            <person name="Capua I."/>
            <person name="De Benedictis P."/>
            <person name="Joannis T."/>
            <person name="Lombin L.H."/>
            <person name="Cattoli G."/>
        </authorList>
    </citation>
    <scope>NUCLEOTIDE SEQUENCE [LARGE SCALE GENOMIC DNA]</scope>
    <source>
        <strain evidence="6 7">ANC 4671</strain>
    </source>
</reference>
<dbReference type="PANTHER" id="PTHR38452:SF1">
    <property type="entry name" value="UPF0756 MEMBRANE PROTEIN YEAL"/>
    <property type="match status" value="1"/>
</dbReference>
<keyword evidence="4 5" id="KW-0472">Membrane</keyword>
<comment type="caution">
    <text evidence="5">Lacks conserved residue(s) required for the propagation of feature annotation.</text>
</comment>
<keyword evidence="1 5" id="KW-1003">Cell membrane</keyword>
<evidence type="ECO:0000256" key="5">
    <source>
        <dbReference type="HAMAP-Rule" id="MF_01874"/>
    </source>
</evidence>
<accession>A0A1E7RD33</accession>
<dbReference type="GO" id="GO:0005886">
    <property type="term" value="C:plasma membrane"/>
    <property type="evidence" value="ECO:0007669"/>
    <property type="project" value="UniProtKB-SubCell"/>
</dbReference>
<dbReference type="Pfam" id="PF04284">
    <property type="entry name" value="DUF441"/>
    <property type="match status" value="1"/>
</dbReference>
<evidence type="ECO:0000313" key="6">
    <source>
        <dbReference type="EMBL" id="OEY97127.1"/>
    </source>
</evidence>
<keyword evidence="3 5" id="KW-1133">Transmembrane helix</keyword>
<keyword evidence="2 5" id="KW-0812">Transmembrane</keyword>
<organism evidence="6 7">
    <name type="scientific">Acinetobacter qingfengensis</name>
    <dbReference type="NCBI Taxonomy" id="1262585"/>
    <lineage>
        <taxon>Bacteria</taxon>
        <taxon>Pseudomonadati</taxon>
        <taxon>Pseudomonadota</taxon>
        <taxon>Gammaproteobacteria</taxon>
        <taxon>Moraxellales</taxon>
        <taxon>Moraxellaceae</taxon>
        <taxon>Acinetobacter</taxon>
    </lineage>
</organism>
<evidence type="ECO:0000256" key="1">
    <source>
        <dbReference type="ARBA" id="ARBA00022475"/>
    </source>
</evidence>
<comment type="subcellular location">
    <subcellularLocation>
        <location evidence="5">Cell membrane</location>
        <topology evidence="5">Multi-pass membrane protein</topology>
    </subcellularLocation>
</comment>
<feature type="transmembrane region" description="Helical" evidence="5">
    <location>
        <begin position="55"/>
        <end position="75"/>
    </location>
</feature>
<gene>
    <name evidence="6" type="ORF">BJI46_01465</name>
</gene>
<dbReference type="OrthoDB" id="80306at2"/>
<keyword evidence="7" id="KW-1185">Reference proteome</keyword>
<sequence length="151" mass="15962">MTFLATHSISLLLLLFIALGLLGNNQSVTISACILLLIQQTPLVKYAPLLEQHGLKLGIIILTIAVLSPLISGKIKTEDLIDVFSHWRTLLAVAVGLLVAWLGGRGANLMTAQPMIVTGLLVGTILGVAFLRGVPVGPLIAAGILSLILWK</sequence>
<comment type="caution">
    <text evidence="6">The sequence shown here is derived from an EMBL/GenBank/DDBJ whole genome shotgun (WGS) entry which is preliminary data.</text>
</comment>
<dbReference type="STRING" id="1262585.BJI46_01465"/>
<dbReference type="InterPro" id="IPR007382">
    <property type="entry name" value="UPF0756_TM"/>
</dbReference>
<evidence type="ECO:0000313" key="7">
    <source>
        <dbReference type="Proteomes" id="UP000185895"/>
    </source>
</evidence>
<protein>
    <recommendedName>
        <fullName evidence="5">UPF0756 membrane protein BJI46_01465</fullName>
    </recommendedName>
</protein>
<dbReference type="RefSeq" id="WP_070069276.1">
    <property type="nucleotide sequence ID" value="NZ_MKKK01000012.1"/>
</dbReference>
<evidence type="ECO:0000256" key="3">
    <source>
        <dbReference type="ARBA" id="ARBA00022989"/>
    </source>
</evidence>
<dbReference type="EMBL" id="MKKK01000012">
    <property type="protein sequence ID" value="OEY97127.1"/>
    <property type="molecule type" value="Genomic_DNA"/>
</dbReference>
<proteinExistence type="inferred from homology"/>
<feature type="transmembrane region" description="Helical" evidence="5">
    <location>
        <begin position="87"/>
        <end position="104"/>
    </location>
</feature>
<evidence type="ECO:0000256" key="4">
    <source>
        <dbReference type="ARBA" id="ARBA00023136"/>
    </source>
</evidence>
<dbReference type="Proteomes" id="UP000185895">
    <property type="component" value="Unassembled WGS sequence"/>
</dbReference>
<evidence type="ECO:0000256" key="2">
    <source>
        <dbReference type="ARBA" id="ARBA00022692"/>
    </source>
</evidence>
<dbReference type="PANTHER" id="PTHR38452">
    <property type="entry name" value="UPF0756 MEMBRANE PROTEIN YEAL"/>
    <property type="match status" value="1"/>
</dbReference>